<proteinExistence type="predicted"/>
<reference evidence="4 5" key="1">
    <citation type="journal article" date="2019" name="Int. J. Syst. Evol. Microbiol.">
        <title>The Global Catalogue of Microorganisms (GCM) 10K type strain sequencing project: providing services to taxonomists for standard genome sequencing and annotation.</title>
        <authorList>
            <consortium name="The Broad Institute Genomics Platform"/>
            <consortium name="The Broad Institute Genome Sequencing Center for Infectious Disease"/>
            <person name="Wu L."/>
            <person name="Ma J."/>
        </authorList>
    </citation>
    <scope>NUCLEOTIDE SEQUENCE [LARGE SCALE GENOMIC DNA]</scope>
    <source>
        <strain evidence="4 5">JCM 15933</strain>
    </source>
</reference>
<organism evidence="4 5">
    <name type="scientific">Dactylosporangium maewongense</name>
    <dbReference type="NCBI Taxonomy" id="634393"/>
    <lineage>
        <taxon>Bacteria</taxon>
        <taxon>Bacillati</taxon>
        <taxon>Actinomycetota</taxon>
        <taxon>Actinomycetes</taxon>
        <taxon>Micromonosporales</taxon>
        <taxon>Micromonosporaceae</taxon>
        <taxon>Dactylosporangium</taxon>
    </lineage>
</organism>
<evidence type="ECO:0000313" key="5">
    <source>
        <dbReference type="Proteomes" id="UP001501470"/>
    </source>
</evidence>
<dbReference type="Proteomes" id="UP001501470">
    <property type="component" value="Unassembled WGS sequence"/>
</dbReference>
<evidence type="ECO:0000313" key="4">
    <source>
        <dbReference type="EMBL" id="GAA1553434.1"/>
    </source>
</evidence>
<keyword evidence="1" id="KW-0175">Coiled coil</keyword>
<dbReference type="Pfam" id="PF02371">
    <property type="entry name" value="Transposase_20"/>
    <property type="match status" value="1"/>
</dbReference>
<dbReference type="EMBL" id="BAAAQD010000023">
    <property type="protein sequence ID" value="GAA1553434.1"/>
    <property type="molecule type" value="Genomic_DNA"/>
</dbReference>
<comment type="caution">
    <text evidence="4">The sequence shown here is derived from an EMBL/GenBank/DDBJ whole genome shotgun (WGS) entry which is preliminary data.</text>
</comment>
<feature type="coiled-coil region" evidence="1">
    <location>
        <begin position="149"/>
        <end position="176"/>
    </location>
</feature>
<keyword evidence="5" id="KW-1185">Reference proteome</keyword>
<dbReference type="NCBIfam" id="NF033542">
    <property type="entry name" value="transpos_IS110"/>
    <property type="match status" value="1"/>
</dbReference>
<dbReference type="PANTHER" id="PTHR33055">
    <property type="entry name" value="TRANSPOSASE FOR INSERTION SEQUENCE ELEMENT IS1111A"/>
    <property type="match status" value="1"/>
</dbReference>
<gene>
    <name evidence="4" type="ORF">GCM10009827_087690</name>
</gene>
<dbReference type="Pfam" id="PF01548">
    <property type="entry name" value="DEDD_Tnp_IS110"/>
    <property type="match status" value="1"/>
</dbReference>
<dbReference type="PANTHER" id="PTHR33055:SF15">
    <property type="entry name" value="TRANSPOSASE-RELATED"/>
    <property type="match status" value="1"/>
</dbReference>
<evidence type="ECO:0000259" key="3">
    <source>
        <dbReference type="Pfam" id="PF02371"/>
    </source>
</evidence>
<protein>
    <submittedName>
        <fullName evidence="4">IS110 family transposase</fullName>
    </submittedName>
</protein>
<name>A0ABN2C853_9ACTN</name>
<dbReference type="InterPro" id="IPR002525">
    <property type="entry name" value="Transp_IS110-like_N"/>
</dbReference>
<accession>A0ABN2C853</accession>
<feature type="domain" description="Transposase IS116/IS110/IS902 C-terminal" evidence="3">
    <location>
        <begin position="264"/>
        <end position="341"/>
    </location>
</feature>
<evidence type="ECO:0000259" key="2">
    <source>
        <dbReference type="Pfam" id="PF01548"/>
    </source>
</evidence>
<sequence>MEAIDEPVQLVERVAALDIGKAGLMACIRVPNDRATGRRRQEVREYATTTGALLRLADRLRELAVTRVAMEATSDYWKPVFYLLEAEGFECWLLNATHVKNVPGRPKTDKLDAVWLAKVVERGMCAPSFVPPKPIRRLRDLTRYRRCLIRDRTREKQRLEKLLEDAQIKLSVVASDMFGVSGRAILAALIAGQRDPQVLAELARGRLRSKISQLREALTGHLDNHHALLCAKMLDRVDAMTADIAEVSTAIEATIAPYEAQVTQLDEITGIGVTCAQELIAELGVDMAVFPTAAHLASWARFAPRANQSAGKNKPATTGKGNPWLASTLGEITAVLARSDTFLGERYRRLSRRRGKLRAIVATGNSILTIVWHLLNDPNAHYHDLGADFHDTRYHQRHQHNLITQLERLTGQKVTLTTGDQPAAA</sequence>
<evidence type="ECO:0000256" key="1">
    <source>
        <dbReference type="SAM" id="Coils"/>
    </source>
</evidence>
<feature type="domain" description="Transposase IS110-like N-terminal" evidence="2">
    <location>
        <begin position="16"/>
        <end position="165"/>
    </location>
</feature>
<dbReference type="InterPro" id="IPR047650">
    <property type="entry name" value="Transpos_IS110"/>
</dbReference>
<dbReference type="InterPro" id="IPR003346">
    <property type="entry name" value="Transposase_20"/>
</dbReference>